<name>X0ZL76_9ZZZZ</name>
<dbReference type="EMBL" id="BARS01054465">
    <property type="protein sequence ID" value="GAG49001.1"/>
    <property type="molecule type" value="Genomic_DNA"/>
</dbReference>
<comment type="caution">
    <text evidence="1">The sequence shown here is derived from an EMBL/GenBank/DDBJ whole genome shotgun (WGS) entry which is preliminary data.</text>
</comment>
<sequence>MLDLLIIKPGAQEQLYQGLSESLTGLEPPLWAALLAGYLRQFFIVDIVDAEIEPDKIMSTIIKK</sequence>
<reference evidence="1" key="1">
    <citation type="journal article" date="2014" name="Front. Microbiol.">
        <title>High frequency of phylogenetically diverse reductive dehalogenase-homologous genes in deep subseafloor sedimentary metagenomes.</title>
        <authorList>
            <person name="Kawai M."/>
            <person name="Futagami T."/>
            <person name="Toyoda A."/>
            <person name="Takaki Y."/>
            <person name="Nishi S."/>
            <person name="Hori S."/>
            <person name="Arai W."/>
            <person name="Tsubouchi T."/>
            <person name="Morono Y."/>
            <person name="Uchiyama I."/>
            <person name="Ito T."/>
            <person name="Fujiyama A."/>
            <person name="Inagaki F."/>
            <person name="Takami H."/>
        </authorList>
    </citation>
    <scope>NUCLEOTIDE SEQUENCE</scope>
    <source>
        <strain evidence="1">Expedition CK06-06</strain>
    </source>
</reference>
<organism evidence="1">
    <name type="scientific">marine sediment metagenome</name>
    <dbReference type="NCBI Taxonomy" id="412755"/>
    <lineage>
        <taxon>unclassified sequences</taxon>
        <taxon>metagenomes</taxon>
        <taxon>ecological metagenomes</taxon>
    </lineage>
</organism>
<feature type="non-terminal residue" evidence="1">
    <location>
        <position position="64"/>
    </location>
</feature>
<protein>
    <submittedName>
        <fullName evidence="1">Uncharacterized protein</fullName>
    </submittedName>
</protein>
<accession>X0ZL76</accession>
<dbReference type="AlphaFoldDB" id="X0ZL76"/>
<gene>
    <name evidence="1" type="ORF">S01H1_80623</name>
</gene>
<proteinExistence type="predicted"/>
<evidence type="ECO:0000313" key="1">
    <source>
        <dbReference type="EMBL" id="GAG49001.1"/>
    </source>
</evidence>